<dbReference type="Gene3D" id="3.30.950.10">
    <property type="entry name" value="Methyltransferase, Cobalt-precorrin-4 Transmethylase, Domain 2"/>
    <property type="match status" value="1"/>
</dbReference>
<dbReference type="CDD" id="cd11649">
    <property type="entry name" value="RsmI_like"/>
    <property type="match status" value="1"/>
</dbReference>
<sequence length="244" mass="26440">MTQLGRLFMLPVPISQGSVSASLPESSIHVARELKYFLAENAKSARAFLKAAEHPLPIASLSIEEIGHRPDVNLIKTWLKPALEGFDIGIVSEAGCPGIADPGAQIAEQAHRLGIRVVPLVGPSSILLALMASGMDGQHFRFCGYLPIKEPQRTNAIRDLERKSASAEGETQLFIETPYRNSGMLADLMRVCAPTTLIMAATDITGEAEKIRTFSAAQWKSKDLNLPKLPTVFGILASKRGRRA</sequence>
<dbReference type="Gene3D" id="3.40.1010.10">
    <property type="entry name" value="Cobalt-precorrin-4 Transmethylase, Domain 1"/>
    <property type="match status" value="1"/>
</dbReference>
<dbReference type="PANTHER" id="PTHR46111:SF2">
    <property type="entry name" value="SAM-DEPENDENT METHYLTRANSFERASE"/>
    <property type="match status" value="1"/>
</dbReference>
<evidence type="ECO:0000256" key="5">
    <source>
        <dbReference type="ARBA" id="ARBA00022691"/>
    </source>
</evidence>
<keyword evidence="3 7" id="KW-0489">Methyltransferase</keyword>
<evidence type="ECO:0000313" key="7">
    <source>
        <dbReference type="EMBL" id="MVX55894.1"/>
    </source>
</evidence>
<dbReference type="GO" id="GO:0008168">
    <property type="term" value="F:methyltransferase activity"/>
    <property type="evidence" value="ECO:0007669"/>
    <property type="project" value="UniProtKB-KW"/>
</dbReference>
<evidence type="ECO:0000313" key="8">
    <source>
        <dbReference type="Proteomes" id="UP000472580"/>
    </source>
</evidence>
<evidence type="ECO:0000256" key="3">
    <source>
        <dbReference type="ARBA" id="ARBA00022603"/>
    </source>
</evidence>
<evidence type="ECO:0000256" key="4">
    <source>
        <dbReference type="ARBA" id="ARBA00022679"/>
    </source>
</evidence>
<keyword evidence="2" id="KW-0698">rRNA processing</keyword>
<keyword evidence="4 7" id="KW-0808">Transferase</keyword>
<dbReference type="InterPro" id="IPR000878">
    <property type="entry name" value="4pyrrol_Mease"/>
</dbReference>
<reference evidence="7 8" key="1">
    <citation type="submission" date="2019-12" db="EMBL/GenBank/DDBJ databases">
        <title>Microbes associate with the intestines of laboratory mice.</title>
        <authorList>
            <person name="Navarre W."/>
            <person name="Wong E."/>
        </authorList>
    </citation>
    <scope>NUCLEOTIDE SEQUENCE [LARGE SCALE GENOMIC DNA]</scope>
    <source>
        <strain evidence="7 8">NM82_D38</strain>
    </source>
</reference>
<dbReference type="GO" id="GO:0006364">
    <property type="term" value="P:rRNA processing"/>
    <property type="evidence" value="ECO:0007669"/>
    <property type="project" value="UniProtKB-KW"/>
</dbReference>
<comment type="caution">
    <text evidence="7">The sequence shown here is derived from an EMBL/GenBank/DDBJ whole genome shotgun (WGS) entry which is preliminary data.</text>
</comment>
<evidence type="ECO:0000256" key="1">
    <source>
        <dbReference type="ARBA" id="ARBA00022490"/>
    </source>
</evidence>
<dbReference type="GO" id="GO:0032259">
    <property type="term" value="P:methylation"/>
    <property type="evidence" value="ECO:0007669"/>
    <property type="project" value="UniProtKB-KW"/>
</dbReference>
<evidence type="ECO:0000259" key="6">
    <source>
        <dbReference type="Pfam" id="PF00590"/>
    </source>
</evidence>
<dbReference type="InterPro" id="IPR035996">
    <property type="entry name" value="4pyrrol_Methylase_sf"/>
</dbReference>
<dbReference type="Pfam" id="PF00590">
    <property type="entry name" value="TP_methylase"/>
    <property type="match status" value="1"/>
</dbReference>
<dbReference type="InterPro" id="IPR014776">
    <property type="entry name" value="4pyrrole_Mease_sub2"/>
</dbReference>
<dbReference type="InterPro" id="IPR008189">
    <property type="entry name" value="rRNA_ssu_MeTfrase_I"/>
</dbReference>
<keyword evidence="1" id="KW-0963">Cytoplasm</keyword>
<protein>
    <submittedName>
        <fullName evidence="7">SAM-dependent methyltransferase</fullName>
    </submittedName>
</protein>
<dbReference type="RefSeq" id="WP_160334329.1">
    <property type="nucleotide sequence ID" value="NZ_CALPCR010000010.1"/>
</dbReference>
<proteinExistence type="predicted"/>
<dbReference type="PANTHER" id="PTHR46111">
    <property type="entry name" value="RIBOSOMAL RNA SMALL SUBUNIT METHYLTRANSFERASE I"/>
    <property type="match status" value="1"/>
</dbReference>
<dbReference type="InterPro" id="IPR014777">
    <property type="entry name" value="4pyrrole_Mease_sub1"/>
</dbReference>
<organism evidence="7 8">
    <name type="scientific">Parasutterella muris</name>
    <dbReference type="NCBI Taxonomy" id="2565572"/>
    <lineage>
        <taxon>Bacteria</taxon>
        <taxon>Pseudomonadati</taxon>
        <taxon>Pseudomonadota</taxon>
        <taxon>Betaproteobacteria</taxon>
        <taxon>Burkholderiales</taxon>
        <taxon>Sutterellaceae</taxon>
        <taxon>Parasutterella</taxon>
    </lineage>
</organism>
<name>A0A6L6YES4_9BURK</name>
<feature type="domain" description="Tetrapyrrole methylase" evidence="6">
    <location>
        <begin position="62"/>
        <end position="215"/>
    </location>
</feature>
<dbReference type="EMBL" id="WSRP01000003">
    <property type="protein sequence ID" value="MVX55894.1"/>
    <property type="molecule type" value="Genomic_DNA"/>
</dbReference>
<dbReference type="OrthoDB" id="7061662at2"/>
<evidence type="ECO:0000256" key="2">
    <source>
        <dbReference type="ARBA" id="ARBA00022552"/>
    </source>
</evidence>
<dbReference type="SUPFAM" id="SSF53790">
    <property type="entry name" value="Tetrapyrrole methylase"/>
    <property type="match status" value="1"/>
</dbReference>
<keyword evidence="5" id="KW-0949">S-adenosyl-L-methionine</keyword>
<dbReference type="PIRSF" id="PIRSF005917">
    <property type="entry name" value="MTase_YraL"/>
    <property type="match status" value="1"/>
</dbReference>
<dbReference type="Proteomes" id="UP000472580">
    <property type="component" value="Unassembled WGS sequence"/>
</dbReference>
<accession>A0A6L6YES4</accession>
<keyword evidence="8" id="KW-1185">Reference proteome</keyword>
<dbReference type="AlphaFoldDB" id="A0A6L6YES4"/>
<gene>
    <name evidence="7" type="ORF">E5987_01565</name>
</gene>